<evidence type="ECO:0000256" key="2">
    <source>
        <dbReference type="ARBA" id="ARBA00029447"/>
    </source>
</evidence>
<dbReference type="RefSeq" id="WP_212987121.1">
    <property type="nucleotide sequence ID" value="NZ_BAABEA010000047.1"/>
</dbReference>
<dbReference type="GO" id="GO:0006935">
    <property type="term" value="P:chemotaxis"/>
    <property type="evidence" value="ECO:0007669"/>
    <property type="project" value="UniProtKB-KW"/>
</dbReference>
<keyword evidence="4" id="KW-0812">Transmembrane</keyword>
<dbReference type="SMART" id="SM00283">
    <property type="entry name" value="MA"/>
    <property type="match status" value="1"/>
</dbReference>
<evidence type="ECO:0000259" key="5">
    <source>
        <dbReference type="PROSITE" id="PS50111"/>
    </source>
</evidence>
<evidence type="ECO:0000256" key="1">
    <source>
        <dbReference type="ARBA" id="ARBA00022500"/>
    </source>
</evidence>
<dbReference type="Pfam" id="PF00015">
    <property type="entry name" value="MCPsignal"/>
    <property type="match status" value="1"/>
</dbReference>
<evidence type="ECO:0000256" key="4">
    <source>
        <dbReference type="SAM" id="Phobius"/>
    </source>
</evidence>
<dbReference type="Proteomes" id="UP000681340">
    <property type="component" value="Unassembled WGS sequence"/>
</dbReference>
<comment type="caution">
    <text evidence="6">The sequence shown here is derived from an EMBL/GenBank/DDBJ whole genome shotgun (WGS) entry which is preliminary data.</text>
</comment>
<evidence type="ECO:0000313" key="7">
    <source>
        <dbReference type="Proteomes" id="UP000681340"/>
    </source>
</evidence>
<reference evidence="6" key="1">
    <citation type="submission" date="2021-03" db="EMBL/GenBank/DDBJ databases">
        <title>Whole genome shotgun sequence of Actinoplanes auranticolor NBRC 12245.</title>
        <authorList>
            <person name="Komaki H."/>
            <person name="Tamura T."/>
        </authorList>
    </citation>
    <scope>NUCLEOTIDE SEQUENCE</scope>
    <source>
        <strain evidence="6">NBRC 12245</strain>
    </source>
</reference>
<protein>
    <recommendedName>
        <fullName evidence="5">Methyl-accepting transducer domain-containing protein</fullName>
    </recommendedName>
</protein>
<feature type="transmembrane region" description="Helical" evidence="4">
    <location>
        <begin position="21"/>
        <end position="43"/>
    </location>
</feature>
<dbReference type="InterPro" id="IPR004089">
    <property type="entry name" value="MCPsignal_dom"/>
</dbReference>
<feature type="domain" description="Methyl-accepting transducer" evidence="5">
    <location>
        <begin position="209"/>
        <end position="427"/>
    </location>
</feature>
<dbReference type="AlphaFoldDB" id="A0A919VIT9"/>
<proteinExistence type="inferred from homology"/>
<dbReference type="PANTHER" id="PTHR43531">
    <property type="entry name" value="PROTEIN ICFG"/>
    <property type="match status" value="1"/>
</dbReference>
<dbReference type="GO" id="GO:0007165">
    <property type="term" value="P:signal transduction"/>
    <property type="evidence" value="ECO:0007669"/>
    <property type="project" value="UniProtKB-KW"/>
</dbReference>
<dbReference type="SUPFAM" id="SSF58104">
    <property type="entry name" value="Methyl-accepting chemotaxis protein (MCP) signaling domain"/>
    <property type="match status" value="1"/>
</dbReference>
<dbReference type="GO" id="GO:0004888">
    <property type="term" value="F:transmembrane signaling receptor activity"/>
    <property type="evidence" value="ECO:0007669"/>
    <property type="project" value="TreeGrafter"/>
</dbReference>
<dbReference type="InterPro" id="IPR051310">
    <property type="entry name" value="MCP_chemotaxis"/>
</dbReference>
<gene>
    <name evidence="6" type="ORF">Aau02nite_09950</name>
</gene>
<dbReference type="Gene3D" id="1.10.287.950">
    <property type="entry name" value="Methyl-accepting chemotaxis protein"/>
    <property type="match status" value="1"/>
</dbReference>
<accession>A0A919VIT9</accession>
<evidence type="ECO:0000256" key="3">
    <source>
        <dbReference type="PROSITE-ProRule" id="PRU00284"/>
    </source>
</evidence>
<organism evidence="6 7">
    <name type="scientific">Actinoplanes auranticolor</name>
    <dbReference type="NCBI Taxonomy" id="47988"/>
    <lineage>
        <taxon>Bacteria</taxon>
        <taxon>Bacillati</taxon>
        <taxon>Actinomycetota</taxon>
        <taxon>Actinomycetes</taxon>
        <taxon>Micromonosporales</taxon>
        <taxon>Micromonosporaceae</taxon>
        <taxon>Actinoplanes</taxon>
    </lineage>
</organism>
<feature type="transmembrane region" description="Helical" evidence="4">
    <location>
        <begin position="156"/>
        <end position="177"/>
    </location>
</feature>
<keyword evidence="7" id="KW-1185">Reference proteome</keyword>
<sequence>MTTLASRLPRGARLSPESWAARHHIVTTLLWLHLPALVLLGLLGPMPGWEALALPAGIGALALTAALLREPRAKASVTSIGLIACTFAAIELSGGEMAMHIHLYAVLVFVALYQQWTPLLWAVVIVVLHHGTLGLLNPQRVFGMHHMSVLDGLGQVALHAGLAALEVTGIIILWHFAEQAERENEALAEAAEAQRSATTYAEQQATARAAEAERVRSAETAVRAERLSTDALAIGHQARAALGAVTAVDAALAALAGSVHDIAGRSRDAAGNAAAGKDTAAAAADKVRALESSVGEIATVNALIAQLAGQTNLLSLNATIEAARAGEAGRGFGVVANEVKQLAQQTAESVERVNGVIQAIVAQTGDVASTFGSTTSAVAGLYEVQTDIAGAMQDQAAVLAEVTRQLTTATSAAEQVLAGLEQLAVPA</sequence>
<dbReference type="PANTHER" id="PTHR43531:SF11">
    <property type="entry name" value="METHYL-ACCEPTING CHEMOTAXIS PROTEIN 3"/>
    <property type="match status" value="1"/>
</dbReference>
<keyword evidence="3" id="KW-0807">Transducer</keyword>
<dbReference type="PROSITE" id="PS50111">
    <property type="entry name" value="CHEMOTAXIS_TRANSDUC_2"/>
    <property type="match status" value="1"/>
</dbReference>
<dbReference type="EMBL" id="BOQL01000011">
    <property type="protein sequence ID" value="GIM64373.1"/>
    <property type="molecule type" value="Genomic_DNA"/>
</dbReference>
<comment type="similarity">
    <text evidence="2">Belongs to the methyl-accepting chemotaxis (MCP) protein family.</text>
</comment>
<keyword evidence="4" id="KW-0472">Membrane</keyword>
<keyword evidence="1" id="KW-0145">Chemotaxis</keyword>
<keyword evidence="4" id="KW-1133">Transmembrane helix</keyword>
<name>A0A919VIT9_9ACTN</name>
<evidence type="ECO:0000313" key="6">
    <source>
        <dbReference type="EMBL" id="GIM64373.1"/>
    </source>
</evidence>
<feature type="transmembrane region" description="Helical" evidence="4">
    <location>
        <begin position="49"/>
        <end position="68"/>
    </location>
</feature>
<dbReference type="GO" id="GO:0005886">
    <property type="term" value="C:plasma membrane"/>
    <property type="evidence" value="ECO:0007669"/>
    <property type="project" value="TreeGrafter"/>
</dbReference>